<accession>A0ACC0CGU0</accession>
<evidence type="ECO:0000313" key="2">
    <source>
        <dbReference type="Proteomes" id="UP001060085"/>
    </source>
</evidence>
<gene>
    <name evidence="1" type="ORF">M9H77_05194</name>
</gene>
<comment type="caution">
    <text evidence="1">The sequence shown here is derived from an EMBL/GenBank/DDBJ whole genome shotgun (WGS) entry which is preliminary data.</text>
</comment>
<proteinExistence type="predicted"/>
<sequence length="249" mass="27942">MMEKADPAQKLYTRMRLWEFPEQYVIEPTDGSSGSCLQISRVDGSMKLIDDIPQCSSLRVPKIRTIFGVIGVLKLWAGSYLFVITEREFSSMKVLPCDLSLKSSPAEQKKMETEFSGLLNVAERIPGLYFSYDVNITLSPCGVNLNTSIGFNNFQAAIGKDIVDITLIARRCTRRTGRVLSWRAGGPTNDNVMETNICAIDSHYCLLISLSQRHQVVGRCNKVRYTVGIIPWLIVSTRVSKIVVRKVLK</sequence>
<dbReference type="Proteomes" id="UP001060085">
    <property type="component" value="Linkage Group LG01"/>
</dbReference>
<reference evidence="2" key="1">
    <citation type="journal article" date="2023" name="Nat. Plants">
        <title>Single-cell RNA sequencing provides a high-resolution roadmap for understanding the multicellular compartmentation of specialized metabolism.</title>
        <authorList>
            <person name="Sun S."/>
            <person name="Shen X."/>
            <person name="Li Y."/>
            <person name="Li Y."/>
            <person name="Wang S."/>
            <person name="Li R."/>
            <person name="Zhang H."/>
            <person name="Shen G."/>
            <person name="Guo B."/>
            <person name="Wei J."/>
            <person name="Xu J."/>
            <person name="St-Pierre B."/>
            <person name="Chen S."/>
            <person name="Sun C."/>
        </authorList>
    </citation>
    <scope>NUCLEOTIDE SEQUENCE [LARGE SCALE GENOMIC DNA]</scope>
</reference>
<protein>
    <submittedName>
        <fullName evidence="1">Uncharacterized protein</fullName>
    </submittedName>
</protein>
<organism evidence="1 2">
    <name type="scientific">Catharanthus roseus</name>
    <name type="common">Madagascar periwinkle</name>
    <name type="synonym">Vinca rosea</name>
    <dbReference type="NCBI Taxonomy" id="4058"/>
    <lineage>
        <taxon>Eukaryota</taxon>
        <taxon>Viridiplantae</taxon>
        <taxon>Streptophyta</taxon>
        <taxon>Embryophyta</taxon>
        <taxon>Tracheophyta</taxon>
        <taxon>Spermatophyta</taxon>
        <taxon>Magnoliopsida</taxon>
        <taxon>eudicotyledons</taxon>
        <taxon>Gunneridae</taxon>
        <taxon>Pentapetalae</taxon>
        <taxon>asterids</taxon>
        <taxon>lamiids</taxon>
        <taxon>Gentianales</taxon>
        <taxon>Apocynaceae</taxon>
        <taxon>Rauvolfioideae</taxon>
        <taxon>Vinceae</taxon>
        <taxon>Catharanthinae</taxon>
        <taxon>Catharanthus</taxon>
    </lineage>
</organism>
<dbReference type="EMBL" id="CM044701">
    <property type="protein sequence ID" value="KAI5683966.1"/>
    <property type="molecule type" value="Genomic_DNA"/>
</dbReference>
<name>A0ACC0CGU0_CATRO</name>
<keyword evidence="2" id="KW-1185">Reference proteome</keyword>
<evidence type="ECO:0000313" key="1">
    <source>
        <dbReference type="EMBL" id="KAI5683966.1"/>
    </source>
</evidence>